<feature type="region of interest" description="Disordered" evidence="11">
    <location>
        <begin position="266"/>
        <end position="286"/>
    </location>
</feature>
<dbReference type="Proteomes" id="UP000677228">
    <property type="component" value="Unassembled WGS sequence"/>
</dbReference>
<dbReference type="SMART" id="SM00389">
    <property type="entry name" value="HOX"/>
    <property type="match status" value="1"/>
</dbReference>
<dbReference type="GO" id="GO:0000978">
    <property type="term" value="F:RNA polymerase II cis-regulatory region sequence-specific DNA binding"/>
    <property type="evidence" value="ECO:0007669"/>
    <property type="project" value="TreeGrafter"/>
</dbReference>
<evidence type="ECO:0000313" key="18">
    <source>
        <dbReference type="Proteomes" id="UP000663829"/>
    </source>
</evidence>
<feature type="compositionally biased region" description="Low complexity" evidence="11">
    <location>
        <begin position="268"/>
        <end position="286"/>
    </location>
</feature>
<feature type="DNA-binding region" description="Homeobox" evidence="8">
    <location>
        <begin position="293"/>
        <end position="352"/>
    </location>
</feature>
<dbReference type="EMBL" id="CAJOBC010003460">
    <property type="protein sequence ID" value="CAF3784975.1"/>
    <property type="molecule type" value="Genomic_DNA"/>
</dbReference>
<dbReference type="InterPro" id="IPR010982">
    <property type="entry name" value="Lambda_DNA-bd_dom_sf"/>
</dbReference>
<evidence type="ECO:0000256" key="11">
    <source>
        <dbReference type="SAM" id="MobiDB-lite"/>
    </source>
</evidence>
<name>A0A814HR14_9BILA</name>
<dbReference type="Proteomes" id="UP000681722">
    <property type="component" value="Unassembled WGS sequence"/>
</dbReference>
<evidence type="ECO:0000256" key="5">
    <source>
        <dbReference type="ARBA" id="ARBA00023155"/>
    </source>
</evidence>
<evidence type="ECO:0000256" key="7">
    <source>
        <dbReference type="ARBA" id="ARBA00023242"/>
    </source>
</evidence>
<reference evidence="14" key="1">
    <citation type="submission" date="2021-02" db="EMBL/GenBank/DDBJ databases">
        <authorList>
            <person name="Nowell W R."/>
        </authorList>
    </citation>
    <scope>NUCLEOTIDE SEQUENCE</scope>
</reference>
<proteinExistence type="inferred from homology"/>
<dbReference type="InterPro" id="IPR009057">
    <property type="entry name" value="Homeodomain-like_sf"/>
</dbReference>
<dbReference type="PANTHER" id="PTHR14057">
    <property type="entry name" value="TRANSCRIPTION FACTOR ONECUT"/>
    <property type="match status" value="1"/>
</dbReference>
<dbReference type="AlphaFoldDB" id="A0A814HR14"/>
<evidence type="ECO:0000313" key="14">
    <source>
        <dbReference type="EMBL" id="CAF1013464.1"/>
    </source>
</evidence>
<organism evidence="14 18">
    <name type="scientific">Didymodactylos carnosus</name>
    <dbReference type="NCBI Taxonomy" id="1234261"/>
    <lineage>
        <taxon>Eukaryota</taxon>
        <taxon>Metazoa</taxon>
        <taxon>Spiralia</taxon>
        <taxon>Gnathifera</taxon>
        <taxon>Rotifera</taxon>
        <taxon>Eurotatoria</taxon>
        <taxon>Bdelloidea</taxon>
        <taxon>Philodinida</taxon>
        <taxon>Philodinidae</taxon>
        <taxon>Didymodactylos</taxon>
    </lineage>
</organism>
<dbReference type="Pfam" id="PF02376">
    <property type="entry name" value="CUT"/>
    <property type="match status" value="1"/>
</dbReference>
<dbReference type="OrthoDB" id="10068888at2759"/>
<evidence type="ECO:0000313" key="16">
    <source>
        <dbReference type="EMBL" id="CAF3784975.1"/>
    </source>
</evidence>
<feature type="domain" description="Homeobox" evidence="12">
    <location>
        <begin position="291"/>
        <end position="351"/>
    </location>
</feature>
<evidence type="ECO:0000313" key="17">
    <source>
        <dbReference type="EMBL" id="CAF3817670.1"/>
    </source>
</evidence>
<dbReference type="Pfam" id="PF00046">
    <property type="entry name" value="Homeodomain"/>
    <property type="match status" value="1"/>
</dbReference>
<evidence type="ECO:0000256" key="6">
    <source>
        <dbReference type="ARBA" id="ARBA00023163"/>
    </source>
</evidence>
<dbReference type="FunFam" id="1.10.10.60:FF:000054">
    <property type="entry name" value="One cut domain family member"/>
    <property type="match status" value="1"/>
</dbReference>
<comment type="similarity">
    <text evidence="2 10">Belongs to the CUT homeobox family.</text>
</comment>
<dbReference type="Gene3D" id="1.10.10.60">
    <property type="entry name" value="Homeodomain-like"/>
    <property type="match status" value="1"/>
</dbReference>
<dbReference type="FunFam" id="1.10.260.40:FF:000005">
    <property type="entry name" value="One cut domain family member"/>
    <property type="match status" value="1"/>
</dbReference>
<dbReference type="Gene3D" id="1.10.260.40">
    <property type="entry name" value="lambda repressor-like DNA-binding domains"/>
    <property type="match status" value="1"/>
</dbReference>
<keyword evidence="6 10" id="KW-0804">Transcription</keyword>
<keyword evidence="3 10" id="KW-0805">Transcription regulation</keyword>
<dbReference type="PANTHER" id="PTHR14057:SF47">
    <property type="entry name" value="HOMEOBOX PROTEIN ONECUT"/>
    <property type="match status" value="1"/>
</dbReference>
<dbReference type="CDD" id="cd00086">
    <property type="entry name" value="homeodomain"/>
    <property type="match status" value="1"/>
</dbReference>
<sequence>MNTYSTSSNNQVGVQNNFILSQNQPSKAPKFKLFNNKSRLLPVCVKPIRTIKTAIFKHSKVKKKNVPFVNLANVNNNKTVIKETKLNNSNMAKNFVYNQFNSLFTTDNDYNETKEEPLDYYCNDNDDNDDIFDYSRIIPSNNSYRNNSIDNESDSETGIEEINTKELAQRITNELKRYTIPQAVFAQRVLCRSQGTLSDLLRNPKPWSKLKSGRETFRRMKKWLQIPEEERMTSLKIAASSYVACKRRPYDDYSTMQTNTLNLEEQISSSLPSPPSSTTSSLSLLSSEKLNKKTRSRLIFTDIQKRTLHAIFKETKRPSKEMQQTIAQQLNLDVSTVSNFFMNARRRSMDKWREYQASKSLTSYEFSSHLKQ</sequence>
<comment type="caution">
    <text evidence="14">The sequence shown here is derived from an EMBL/GenBank/DDBJ whole genome shotgun (WGS) entry which is preliminary data.</text>
</comment>
<evidence type="ECO:0000256" key="10">
    <source>
        <dbReference type="RuleBase" id="RU361129"/>
    </source>
</evidence>
<dbReference type="InterPro" id="IPR051649">
    <property type="entry name" value="CUT_Homeobox"/>
</dbReference>
<accession>A0A814HR14</accession>
<evidence type="ECO:0000256" key="3">
    <source>
        <dbReference type="ARBA" id="ARBA00023015"/>
    </source>
</evidence>
<evidence type="ECO:0000256" key="2">
    <source>
        <dbReference type="ARBA" id="ARBA00008190"/>
    </source>
</evidence>
<comment type="subcellular location">
    <subcellularLocation>
        <location evidence="1 8 9">Nucleus</location>
    </subcellularLocation>
</comment>
<feature type="domain" description="CUT" evidence="13">
    <location>
        <begin position="153"/>
        <end position="239"/>
    </location>
</feature>
<dbReference type="Proteomes" id="UP000663829">
    <property type="component" value="Unassembled WGS sequence"/>
</dbReference>
<dbReference type="EMBL" id="CAJOBA010008000">
    <property type="protein sequence ID" value="CAF3817670.1"/>
    <property type="molecule type" value="Genomic_DNA"/>
</dbReference>
<evidence type="ECO:0000256" key="4">
    <source>
        <dbReference type="ARBA" id="ARBA00023125"/>
    </source>
</evidence>
<dbReference type="Proteomes" id="UP000682733">
    <property type="component" value="Unassembled WGS sequence"/>
</dbReference>
<keyword evidence="7 8" id="KW-0539">Nucleus</keyword>
<evidence type="ECO:0000256" key="1">
    <source>
        <dbReference type="ARBA" id="ARBA00004123"/>
    </source>
</evidence>
<evidence type="ECO:0000313" key="15">
    <source>
        <dbReference type="EMBL" id="CAF1050958.1"/>
    </source>
</evidence>
<dbReference type="SMART" id="SM01109">
    <property type="entry name" value="CUT"/>
    <property type="match status" value="1"/>
</dbReference>
<gene>
    <name evidence="14" type="ORF">GPM918_LOCUS14390</name>
    <name evidence="15" type="ORF">OVA965_LOCUS16937</name>
    <name evidence="16" type="ORF">SRO942_LOCUS14394</name>
    <name evidence="17" type="ORF">TMI583_LOCUS16944</name>
</gene>
<evidence type="ECO:0000259" key="12">
    <source>
        <dbReference type="PROSITE" id="PS50071"/>
    </source>
</evidence>
<keyword evidence="18" id="KW-1185">Reference proteome</keyword>
<dbReference type="EMBL" id="CAJNOK010007990">
    <property type="protein sequence ID" value="CAF1050958.1"/>
    <property type="molecule type" value="Genomic_DNA"/>
</dbReference>
<dbReference type="InterPro" id="IPR003350">
    <property type="entry name" value="CUT_dom"/>
</dbReference>
<keyword evidence="5 8" id="KW-0371">Homeobox</keyword>
<dbReference type="SUPFAM" id="SSF46689">
    <property type="entry name" value="Homeodomain-like"/>
    <property type="match status" value="1"/>
</dbReference>
<dbReference type="PROSITE" id="PS51042">
    <property type="entry name" value="CUT"/>
    <property type="match status" value="1"/>
</dbReference>
<dbReference type="GO" id="GO:0005634">
    <property type="term" value="C:nucleus"/>
    <property type="evidence" value="ECO:0007669"/>
    <property type="project" value="UniProtKB-SubCell"/>
</dbReference>
<dbReference type="GO" id="GO:0000981">
    <property type="term" value="F:DNA-binding transcription factor activity, RNA polymerase II-specific"/>
    <property type="evidence" value="ECO:0007669"/>
    <property type="project" value="TreeGrafter"/>
</dbReference>
<protein>
    <recommendedName>
        <fullName evidence="10">One cut domain family member</fullName>
    </recommendedName>
</protein>
<evidence type="ECO:0000256" key="8">
    <source>
        <dbReference type="PROSITE-ProRule" id="PRU00108"/>
    </source>
</evidence>
<dbReference type="PROSITE" id="PS50071">
    <property type="entry name" value="HOMEOBOX_2"/>
    <property type="match status" value="1"/>
</dbReference>
<dbReference type="InterPro" id="IPR001356">
    <property type="entry name" value="HD"/>
</dbReference>
<evidence type="ECO:0000259" key="13">
    <source>
        <dbReference type="PROSITE" id="PS51042"/>
    </source>
</evidence>
<dbReference type="SUPFAM" id="SSF47413">
    <property type="entry name" value="lambda repressor-like DNA-binding domains"/>
    <property type="match status" value="1"/>
</dbReference>
<dbReference type="EMBL" id="CAJNOQ010003459">
    <property type="protein sequence ID" value="CAF1013464.1"/>
    <property type="molecule type" value="Genomic_DNA"/>
</dbReference>
<evidence type="ECO:0000256" key="9">
    <source>
        <dbReference type="RuleBase" id="RU000682"/>
    </source>
</evidence>
<keyword evidence="4 8" id="KW-0238">DNA-binding</keyword>